<dbReference type="EMBL" id="NDIQ01000021">
    <property type="protein sequence ID" value="PRT54957.1"/>
    <property type="molecule type" value="Genomic_DNA"/>
</dbReference>
<keyword evidence="1 2" id="KW-0728">SH3 domain</keyword>
<feature type="region of interest" description="Disordered" evidence="3">
    <location>
        <begin position="212"/>
        <end position="240"/>
    </location>
</feature>
<reference evidence="5 6" key="1">
    <citation type="submission" date="2017-04" db="EMBL/GenBank/DDBJ databases">
        <title>Genome sequencing of [Candida] sorbophila.</title>
        <authorList>
            <person name="Ahn J.O."/>
        </authorList>
    </citation>
    <scope>NUCLEOTIDE SEQUENCE [LARGE SCALE GENOMIC DNA]</scope>
    <source>
        <strain evidence="5 6">DS02</strain>
    </source>
</reference>
<evidence type="ECO:0000256" key="3">
    <source>
        <dbReference type="SAM" id="MobiDB-lite"/>
    </source>
</evidence>
<proteinExistence type="predicted"/>
<dbReference type="GO" id="GO:0110085">
    <property type="term" value="C:mitotic actomyosin contractile ring"/>
    <property type="evidence" value="ECO:0007669"/>
    <property type="project" value="TreeGrafter"/>
</dbReference>
<accession>A0A2T0FJ32</accession>
<evidence type="ECO:0000313" key="6">
    <source>
        <dbReference type="Proteomes" id="UP000238350"/>
    </source>
</evidence>
<name>A0A2T0FJ32_9ASCO</name>
<dbReference type="InterPro" id="IPR036028">
    <property type="entry name" value="SH3-like_dom_sf"/>
</dbReference>
<dbReference type="Pfam" id="PF00018">
    <property type="entry name" value="SH3_1"/>
    <property type="match status" value="1"/>
</dbReference>
<evidence type="ECO:0000256" key="1">
    <source>
        <dbReference type="ARBA" id="ARBA00022443"/>
    </source>
</evidence>
<sequence>MDYQDFVEAYGPNEPAIPVGKCQVRAQYSWSGEQKTDLGFVEGDLIDVTSTGDGDWWVGRLRRNKVTGSFPRNFVKFVDPHQSVRRLDSDVSRLAISQPLTSSQTTQRSLADSRNSKKSVQSTEEFLQDISNELKALTSSMNSLDTSGPVVADLGFENSESASDSDEGPPPPPPPHKFLPSSSGNSARSQPPIVDQFTLDKQLMRKITDSPDFEEVPFDPRAFAPQTTPVGPATDRARSNERVFSGLSTRSRSVEYFSHPGSNVTPSPPKKSSGTHRFVRKLFNKRENGQELGFALTRTISASSHLSTVSSASRIKSSLLSPLKSWAKNLRDPDNEFYPSNHHQGTHEIKAPTTVARTTVSNALLDPSWMDNQRNLYRSRTLTEHELQKRRQTNELRGVSSSSPLALVQNSSSEFHDYRLEDFGAVDHEIMSLSSWPRLMTPAVFASSHIGRRFSDPVERLRAVFILCAFHITALKDANGPDLTDMQGTLSRAMHTKMATPLELAHLIDSMCGALDIESRMIRGYLRTQDTEASGKPHSWNAVKVEGEWRLLDASAASPSSPHASTDDINKSYFLCPPQQMIFTHIPNQLSDQFLSPAIPVSAAVTLPLAGPSAFIHGVELVDFSPSLLHLENFDMCELKITMPNDRYDVVAVCKSKGDEREGAALAQPIWEENRRMFRVKACLPEGSSKGTLQLYLADRTISSRNVEAMSLIYTLTLSHQGSNADFKFLRRFPAPQAQRHDVYIAAPQCRQLGKGQPYTFEFHQHPSKGLTPGCGLVQVKLAVQSPSGRATDLTPRATGPSDTWKATVRVLEVGTWRAVVSSDDGQGWAALGEWFCS</sequence>
<feature type="compositionally biased region" description="Pro residues" evidence="3">
    <location>
        <begin position="168"/>
        <end position="177"/>
    </location>
</feature>
<dbReference type="PANTHER" id="PTHR46333:SF2">
    <property type="entry name" value="CYTOKINESIS PROTEIN 3"/>
    <property type="match status" value="1"/>
</dbReference>
<keyword evidence="6" id="KW-1185">Reference proteome</keyword>
<dbReference type="SMART" id="SM00460">
    <property type="entry name" value="TGc"/>
    <property type="match status" value="1"/>
</dbReference>
<feature type="region of interest" description="Disordered" evidence="3">
    <location>
        <begin position="98"/>
        <end position="120"/>
    </location>
</feature>
<evidence type="ECO:0000259" key="4">
    <source>
        <dbReference type="PROSITE" id="PS50002"/>
    </source>
</evidence>
<dbReference type="AlphaFoldDB" id="A0A2T0FJ32"/>
<feature type="domain" description="SH3" evidence="4">
    <location>
        <begin position="19"/>
        <end position="80"/>
    </location>
</feature>
<dbReference type="Gene3D" id="2.30.30.40">
    <property type="entry name" value="SH3 Domains"/>
    <property type="match status" value="1"/>
</dbReference>
<feature type="compositionally biased region" description="Polar residues" evidence="3">
    <location>
        <begin position="180"/>
        <end position="189"/>
    </location>
</feature>
<evidence type="ECO:0000256" key="2">
    <source>
        <dbReference type="PROSITE-ProRule" id="PRU00192"/>
    </source>
</evidence>
<dbReference type="STRING" id="45607.A0A2T0FJ32"/>
<dbReference type="PROSITE" id="PS50002">
    <property type="entry name" value="SH3"/>
    <property type="match status" value="1"/>
</dbReference>
<dbReference type="InterPro" id="IPR002931">
    <property type="entry name" value="Transglutaminase-like"/>
</dbReference>
<dbReference type="InterPro" id="IPR038765">
    <property type="entry name" value="Papain-like_cys_pep_sf"/>
</dbReference>
<dbReference type="GO" id="GO:0140278">
    <property type="term" value="P:mitotic division septum assembly"/>
    <property type="evidence" value="ECO:0007669"/>
    <property type="project" value="TreeGrafter"/>
</dbReference>
<dbReference type="SUPFAM" id="SSF54001">
    <property type="entry name" value="Cysteine proteinases"/>
    <property type="match status" value="1"/>
</dbReference>
<dbReference type="InterPro" id="IPR052557">
    <property type="entry name" value="CAP/Cytokinesis_protein"/>
</dbReference>
<protein>
    <submittedName>
        <fullName evidence="5">Cytokinesis protein 3</fullName>
    </submittedName>
</protein>
<dbReference type="OrthoDB" id="6129702at2759"/>
<dbReference type="SMART" id="SM00326">
    <property type="entry name" value="SH3"/>
    <property type="match status" value="1"/>
</dbReference>
<dbReference type="InterPro" id="IPR001452">
    <property type="entry name" value="SH3_domain"/>
</dbReference>
<evidence type="ECO:0000313" key="5">
    <source>
        <dbReference type="EMBL" id="PRT54957.1"/>
    </source>
</evidence>
<comment type="caution">
    <text evidence="5">The sequence shown here is derived from an EMBL/GenBank/DDBJ whole genome shotgun (WGS) entry which is preliminary data.</text>
</comment>
<dbReference type="GeneID" id="36516325"/>
<dbReference type="PANTHER" id="PTHR46333">
    <property type="entry name" value="CYTOKINESIS PROTEIN 3"/>
    <property type="match status" value="1"/>
</dbReference>
<gene>
    <name evidence="5" type="ORF">B9G98_02577</name>
</gene>
<dbReference type="SUPFAM" id="SSF50044">
    <property type="entry name" value="SH3-domain"/>
    <property type="match status" value="1"/>
</dbReference>
<dbReference type="Proteomes" id="UP000238350">
    <property type="component" value="Unassembled WGS sequence"/>
</dbReference>
<dbReference type="Pfam" id="PF01841">
    <property type="entry name" value="Transglut_core"/>
    <property type="match status" value="1"/>
</dbReference>
<organism evidence="5 6">
    <name type="scientific">Wickerhamiella sorbophila</name>
    <dbReference type="NCBI Taxonomy" id="45607"/>
    <lineage>
        <taxon>Eukaryota</taxon>
        <taxon>Fungi</taxon>
        <taxon>Dikarya</taxon>
        <taxon>Ascomycota</taxon>
        <taxon>Saccharomycotina</taxon>
        <taxon>Dipodascomycetes</taxon>
        <taxon>Dipodascales</taxon>
        <taxon>Trichomonascaceae</taxon>
        <taxon>Wickerhamiella</taxon>
    </lineage>
</organism>
<dbReference type="Pfam" id="PF24584">
    <property type="entry name" value="Ig_CYK3_C"/>
    <property type="match status" value="1"/>
</dbReference>
<dbReference type="InterPro" id="IPR056409">
    <property type="entry name" value="Ig_CYK3_C"/>
</dbReference>
<dbReference type="Gene3D" id="3.10.620.30">
    <property type="match status" value="1"/>
</dbReference>
<feature type="region of interest" description="Disordered" evidence="3">
    <location>
        <begin position="146"/>
        <end position="191"/>
    </location>
</feature>
<dbReference type="RefSeq" id="XP_024664902.1">
    <property type="nucleotide sequence ID" value="XM_024809134.1"/>
</dbReference>